<proteinExistence type="inferred from homology"/>
<dbReference type="SUPFAM" id="SSF103473">
    <property type="entry name" value="MFS general substrate transporter"/>
    <property type="match status" value="1"/>
</dbReference>
<dbReference type="Gene3D" id="1.20.1250.20">
    <property type="entry name" value="MFS general substrate transporter like domains"/>
    <property type="match status" value="1"/>
</dbReference>
<dbReference type="InterPro" id="IPR039672">
    <property type="entry name" value="MFS_2"/>
</dbReference>
<feature type="transmembrane region" description="Helical" evidence="2">
    <location>
        <begin position="16"/>
        <end position="39"/>
    </location>
</feature>
<keyword evidence="2" id="KW-1133">Transmembrane helix</keyword>
<dbReference type="EMBL" id="JBBPBK010000006">
    <property type="protein sequence ID" value="KAK9282861.1"/>
    <property type="molecule type" value="Genomic_DNA"/>
</dbReference>
<gene>
    <name evidence="3" type="ORF">L1049_011085</name>
</gene>
<feature type="transmembrane region" description="Helical" evidence="2">
    <location>
        <begin position="81"/>
        <end position="101"/>
    </location>
</feature>
<comment type="similarity">
    <text evidence="1">Belongs to the major facilitator superfamily.</text>
</comment>
<accession>A0AAP0RQZ5</accession>
<dbReference type="GO" id="GO:0005886">
    <property type="term" value="C:plasma membrane"/>
    <property type="evidence" value="ECO:0007669"/>
    <property type="project" value="TreeGrafter"/>
</dbReference>
<dbReference type="PANTHER" id="PTHR11328">
    <property type="entry name" value="MAJOR FACILITATOR SUPERFAMILY DOMAIN-CONTAINING PROTEIN"/>
    <property type="match status" value="1"/>
</dbReference>
<dbReference type="InterPro" id="IPR036259">
    <property type="entry name" value="MFS_trans_sf"/>
</dbReference>
<name>A0AAP0RQZ5_LIQFO</name>
<comment type="caution">
    <text evidence="3">The sequence shown here is derived from an EMBL/GenBank/DDBJ whole genome shotgun (WGS) entry which is preliminary data.</text>
</comment>
<sequence length="155" mass="17587">MGDEDSCTKSLGRRAVFYYGVGHMLNDITSACWFTYLLVYLTDIGLSPRDAAAVMLSGQLADGFTTIFAGELIDRFGHFKIWHGAGSVLVSSFFLFCFWWLSALQNFWYHFIYSPNCWVQHVCINLQCWLGSHSSFTHVYGELHDAELNKQSSAC</sequence>
<reference evidence="3 4" key="1">
    <citation type="journal article" date="2024" name="Plant J.">
        <title>Genome sequences and population genomics reveal climatic adaptation and genomic divergence between two closely related sweetgum species.</title>
        <authorList>
            <person name="Xu W.Q."/>
            <person name="Ren C.Q."/>
            <person name="Zhang X.Y."/>
            <person name="Comes H.P."/>
            <person name="Liu X.H."/>
            <person name="Li Y.G."/>
            <person name="Kettle C.J."/>
            <person name="Jalonen R."/>
            <person name="Gaisberger H."/>
            <person name="Ma Y.Z."/>
            <person name="Qiu Y.X."/>
        </authorList>
    </citation>
    <scope>NUCLEOTIDE SEQUENCE [LARGE SCALE GENOMIC DNA]</scope>
    <source>
        <strain evidence="3">Hangzhou</strain>
    </source>
</reference>
<evidence type="ECO:0000256" key="2">
    <source>
        <dbReference type="SAM" id="Phobius"/>
    </source>
</evidence>
<keyword evidence="4" id="KW-1185">Reference proteome</keyword>
<dbReference type="PANTHER" id="PTHR11328:SF28">
    <property type="entry name" value="MAJOR FACILITATOR SUPERFAMILY DOMAIN-CONTAINING PROTEIN 12"/>
    <property type="match status" value="1"/>
</dbReference>
<evidence type="ECO:0000313" key="4">
    <source>
        <dbReference type="Proteomes" id="UP001415857"/>
    </source>
</evidence>
<dbReference type="AlphaFoldDB" id="A0AAP0RQZ5"/>
<dbReference type="Proteomes" id="UP001415857">
    <property type="component" value="Unassembled WGS sequence"/>
</dbReference>
<protein>
    <submittedName>
        <fullName evidence="3">Uncharacterized protein</fullName>
    </submittedName>
</protein>
<keyword evidence="2" id="KW-0812">Transmembrane</keyword>
<dbReference type="GO" id="GO:0008643">
    <property type="term" value="P:carbohydrate transport"/>
    <property type="evidence" value="ECO:0007669"/>
    <property type="project" value="InterPro"/>
</dbReference>
<dbReference type="GO" id="GO:0015293">
    <property type="term" value="F:symporter activity"/>
    <property type="evidence" value="ECO:0007669"/>
    <property type="project" value="InterPro"/>
</dbReference>
<evidence type="ECO:0000313" key="3">
    <source>
        <dbReference type="EMBL" id="KAK9282861.1"/>
    </source>
</evidence>
<organism evidence="3 4">
    <name type="scientific">Liquidambar formosana</name>
    <name type="common">Formosan gum</name>
    <dbReference type="NCBI Taxonomy" id="63359"/>
    <lineage>
        <taxon>Eukaryota</taxon>
        <taxon>Viridiplantae</taxon>
        <taxon>Streptophyta</taxon>
        <taxon>Embryophyta</taxon>
        <taxon>Tracheophyta</taxon>
        <taxon>Spermatophyta</taxon>
        <taxon>Magnoliopsida</taxon>
        <taxon>eudicotyledons</taxon>
        <taxon>Gunneridae</taxon>
        <taxon>Pentapetalae</taxon>
        <taxon>Saxifragales</taxon>
        <taxon>Altingiaceae</taxon>
        <taxon>Liquidambar</taxon>
    </lineage>
</organism>
<evidence type="ECO:0000256" key="1">
    <source>
        <dbReference type="ARBA" id="ARBA00008335"/>
    </source>
</evidence>
<keyword evidence="2" id="KW-0472">Membrane</keyword>